<keyword evidence="1" id="KW-1185">Reference proteome</keyword>
<dbReference type="GeneID" id="111107954"/>
<reference evidence="2" key="1">
    <citation type="submission" date="2025-08" db="UniProtKB">
        <authorList>
            <consortium name="RefSeq"/>
        </authorList>
    </citation>
    <scope>IDENTIFICATION</scope>
    <source>
        <tissue evidence="2">Whole sample</tissue>
    </source>
</reference>
<proteinExistence type="predicted"/>
<evidence type="ECO:0000313" key="2">
    <source>
        <dbReference type="RefSeq" id="XP_022299128.1"/>
    </source>
</evidence>
<organism evidence="1 2">
    <name type="scientific">Crassostrea virginica</name>
    <name type="common">Eastern oyster</name>
    <dbReference type="NCBI Taxonomy" id="6565"/>
    <lineage>
        <taxon>Eukaryota</taxon>
        <taxon>Metazoa</taxon>
        <taxon>Spiralia</taxon>
        <taxon>Lophotrochozoa</taxon>
        <taxon>Mollusca</taxon>
        <taxon>Bivalvia</taxon>
        <taxon>Autobranchia</taxon>
        <taxon>Pteriomorphia</taxon>
        <taxon>Ostreida</taxon>
        <taxon>Ostreoidea</taxon>
        <taxon>Ostreidae</taxon>
        <taxon>Crassostrea</taxon>
    </lineage>
</organism>
<sequence>MEQAFTVRSVRQMSSIELISRWIFQETVLEQGFPSLTSTTVRANGNFFYLDTTLREEACHPFSSQCVFHRPLGLQEWFISDSSRTCGREVECLQKQEFSSLLPRDILLRSTCIP</sequence>
<dbReference type="Proteomes" id="UP000694844">
    <property type="component" value="Chromosome 8"/>
</dbReference>
<gene>
    <name evidence="2" type="primary">LOC111107954</name>
</gene>
<protein>
    <submittedName>
        <fullName evidence="2">Uncharacterized protein LOC111107954</fullName>
    </submittedName>
</protein>
<evidence type="ECO:0000313" key="1">
    <source>
        <dbReference type="Proteomes" id="UP000694844"/>
    </source>
</evidence>
<dbReference type="RefSeq" id="XP_022299128.1">
    <property type="nucleotide sequence ID" value="XM_022443420.1"/>
</dbReference>
<dbReference type="AlphaFoldDB" id="A0A8B8B7L1"/>
<name>A0A8B8B7L1_CRAVI</name>
<accession>A0A8B8B7L1</accession>
<dbReference type="KEGG" id="cvn:111107954"/>